<evidence type="ECO:0000313" key="1">
    <source>
        <dbReference type="EMBL" id="WDZ87740.1"/>
    </source>
</evidence>
<reference evidence="1 2" key="1">
    <citation type="submission" date="2023-02" db="EMBL/GenBank/DDBJ databases">
        <authorList>
            <person name="Mo P."/>
        </authorList>
    </citation>
    <scope>NUCLEOTIDE SEQUENCE [LARGE SCALE GENOMIC DNA]</scope>
    <source>
        <strain evidence="1 2">HUAS 3</strain>
    </source>
</reference>
<accession>A0ABY7ZXE0</accession>
<gene>
    <name evidence="1" type="ORF">PVK37_15710</name>
</gene>
<name>A0ABY7ZXE0_9ACTN</name>
<protein>
    <submittedName>
        <fullName evidence="1">Uncharacterized protein</fullName>
    </submittedName>
</protein>
<organism evidence="1 2">
    <name type="scientific">Micromonospora cathayae</name>
    <dbReference type="NCBI Taxonomy" id="3028804"/>
    <lineage>
        <taxon>Bacteria</taxon>
        <taxon>Bacillati</taxon>
        <taxon>Actinomycetota</taxon>
        <taxon>Actinomycetes</taxon>
        <taxon>Micromonosporales</taxon>
        <taxon>Micromonosporaceae</taxon>
        <taxon>Micromonospora</taxon>
    </lineage>
</organism>
<dbReference type="RefSeq" id="WP_275034749.1">
    <property type="nucleotide sequence ID" value="NZ_CP118615.1"/>
</dbReference>
<evidence type="ECO:0000313" key="2">
    <source>
        <dbReference type="Proteomes" id="UP001219605"/>
    </source>
</evidence>
<keyword evidence="2" id="KW-1185">Reference proteome</keyword>
<dbReference type="Proteomes" id="UP001219605">
    <property type="component" value="Chromosome"/>
</dbReference>
<proteinExistence type="predicted"/>
<sequence length="47" mass="5061">MYRKSSHTGRQLGRIASCAGSRRVDVSVLGATVVFVEHASAAFLPDR</sequence>
<dbReference type="EMBL" id="CP118615">
    <property type="protein sequence ID" value="WDZ87740.1"/>
    <property type="molecule type" value="Genomic_DNA"/>
</dbReference>